<dbReference type="Proteomes" id="UP001208570">
    <property type="component" value="Unassembled WGS sequence"/>
</dbReference>
<evidence type="ECO:0000313" key="2">
    <source>
        <dbReference type="Proteomes" id="UP001208570"/>
    </source>
</evidence>
<dbReference type="EMBL" id="JAODUP010000488">
    <property type="protein sequence ID" value="KAK2148635.1"/>
    <property type="molecule type" value="Genomic_DNA"/>
</dbReference>
<sequence>MAVNVITSAPNPAFYDPSTQFDRQGSILYKRINPQSAVTVSDKTVNGQPSTRLNRYFTTLRFGNKSTLSPCLAAHQSTSGSRPPQRPRTTVDGIRKFDGDKCIPETSDKQRITPDLLIEKLVERGVGRPKIYRHPPLPSEIITYRHYVKRHQIPFYLEKLKGKSRIDCDIANAKAMAFCEEHRDASDVQARTYSPLFRSRVLYQGAIKSGSSDGGRSFLSSSTVSIRDIEGISKTGEDDQRSKLFDRVQTWIEDCQHVDAKGFVRQNYNPE</sequence>
<protein>
    <submittedName>
        <fullName evidence="1">Uncharacterized protein</fullName>
    </submittedName>
</protein>
<evidence type="ECO:0000313" key="1">
    <source>
        <dbReference type="EMBL" id="KAK2148635.1"/>
    </source>
</evidence>
<comment type="caution">
    <text evidence="1">The sequence shown here is derived from an EMBL/GenBank/DDBJ whole genome shotgun (WGS) entry which is preliminary data.</text>
</comment>
<gene>
    <name evidence="1" type="ORF">LSH36_488g04041</name>
</gene>
<accession>A0AAD9JA22</accession>
<dbReference type="AlphaFoldDB" id="A0AAD9JA22"/>
<proteinExistence type="predicted"/>
<keyword evidence="2" id="KW-1185">Reference proteome</keyword>
<reference evidence="1" key="1">
    <citation type="journal article" date="2023" name="Mol. Biol. Evol.">
        <title>Third-Generation Sequencing Reveals the Adaptive Role of the Epigenome in Three Deep-Sea Polychaetes.</title>
        <authorList>
            <person name="Perez M."/>
            <person name="Aroh O."/>
            <person name="Sun Y."/>
            <person name="Lan Y."/>
            <person name="Juniper S.K."/>
            <person name="Young C.R."/>
            <person name="Angers B."/>
            <person name="Qian P.Y."/>
        </authorList>
    </citation>
    <scope>NUCLEOTIDE SEQUENCE</scope>
    <source>
        <strain evidence="1">P08H-3</strain>
    </source>
</reference>
<name>A0AAD9JA22_9ANNE</name>
<organism evidence="1 2">
    <name type="scientific">Paralvinella palmiformis</name>
    <dbReference type="NCBI Taxonomy" id="53620"/>
    <lineage>
        <taxon>Eukaryota</taxon>
        <taxon>Metazoa</taxon>
        <taxon>Spiralia</taxon>
        <taxon>Lophotrochozoa</taxon>
        <taxon>Annelida</taxon>
        <taxon>Polychaeta</taxon>
        <taxon>Sedentaria</taxon>
        <taxon>Canalipalpata</taxon>
        <taxon>Terebellida</taxon>
        <taxon>Terebelliformia</taxon>
        <taxon>Alvinellidae</taxon>
        <taxon>Paralvinella</taxon>
    </lineage>
</organism>